<dbReference type="AlphaFoldDB" id="A0A2S1LLG9"/>
<dbReference type="NCBIfam" id="TIGR03025">
    <property type="entry name" value="EPS_sugtrans"/>
    <property type="match status" value="1"/>
</dbReference>
<evidence type="ECO:0000256" key="6">
    <source>
        <dbReference type="ARBA" id="ARBA00023136"/>
    </source>
</evidence>
<dbReference type="RefSeq" id="WP_108736206.1">
    <property type="nucleotide sequence ID" value="NZ_CP020919.1"/>
</dbReference>
<feature type="transmembrane region" description="Helical" evidence="7">
    <location>
        <begin position="264"/>
        <end position="286"/>
    </location>
</feature>
<dbReference type="PANTHER" id="PTHR30576">
    <property type="entry name" value="COLANIC BIOSYNTHESIS UDP-GLUCOSE LIPID CARRIER TRANSFERASE"/>
    <property type="match status" value="1"/>
</dbReference>
<protein>
    <submittedName>
        <fullName evidence="9">Undecaprenyl-phosphate glucose phosphotransferase</fullName>
    </submittedName>
</protein>
<evidence type="ECO:0000256" key="2">
    <source>
        <dbReference type="ARBA" id="ARBA00006464"/>
    </source>
</evidence>
<dbReference type="InterPro" id="IPR003362">
    <property type="entry name" value="Bact_transf"/>
</dbReference>
<feature type="transmembrane region" description="Helical" evidence="7">
    <location>
        <begin position="38"/>
        <end position="62"/>
    </location>
</feature>
<evidence type="ECO:0000256" key="5">
    <source>
        <dbReference type="ARBA" id="ARBA00022989"/>
    </source>
</evidence>
<accession>A0A2S1LLG9</accession>
<dbReference type="InterPro" id="IPR017475">
    <property type="entry name" value="EPS_sugar_tfrase"/>
</dbReference>
<keyword evidence="3 9" id="KW-0808">Transferase</keyword>
<dbReference type="GO" id="GO:0016020">
    <property type="term" value="C:membrane"/>
    <property type="evidence" value="ECO:0007669"/>
    <property type="project" value="UniProtKB-SubCell"/>
</dbReference>
<dbReference type="PANTHER" id="PTHR30576:SF0">
    <property type="entry name" value="UNDECAPRENYL-PHOSPHATE N-ACETYLGALACTOSAMINYL 1-PHOSPHATE TRANSFERASE-RELATED"/>
    <property type="match status" value="1"/>
</dbReference>
<gene>
    <name evidence="9" type="ORF">FK004_04670</name>
</gene>
<dbReference type="EMBL" id="CP020919">
    <property type="protein sequence ID" value="AWG24569.1"/>
    <property type="molecule type" value="Genomic_DNA"/>
</dbReference>
<dbReference type="Pfam" id="PF13727">
    <property type="entry name" value="CoA_binding_3"/>
    <property type="match status" value="1"/>
</dbReference>
<feature type="transmembrane region" description="Helical" evidence="7">
    <location>
        <begin position="74"/>
        <end position="94"/>
    </location>
</feature>
<dbReference type="OrthoDB" id="9808602at2"/>
<keyword evidence="4 7" id="KW-0812">Transmembrane</keyword>
<evidence type="ECO:0000256" key="4">
    <source>
        <dbReference type="ARBA" id="ARBA00022692"/>
    </source>
</evidence>
<keyword evidence="10" id="KW-1185">Reference proteome</keyword>
<feature type="domain" description="Bacterial sugar transferase" evidence="8">
    <location>
        <begin position="259"/>
        <end position="443"/>
    </location>
</feature>
<feature type="transmembrane region" description="Helical" evidence="7">
    <location>
        <begin position="12"/>
        <end position="32"/>
    </location>
</feature>
<evidence type="ECO:0000256" key="3">
    <source>
        <dbReference type="ARBA" id="ARBA00022679"/>
    </source>
</evidence>
<dbReference type="Pfam" id="PF02397">
    <property type="entry name" value="Bac_transf"/>
    <property type="match status" value="1"/>
</dbReference>
<dbReference type="KEGG" id="fki:FK004_04670"/>
<dbReference type="InterPro" id="IPR017473">
    <property type="entry name" value="Undecaprenyl-P_gluc_Ptfrase"/>
</dbReference>
<organism evidence="9 10">
    <name type="scientific">Flavobacterium kingsejongi</name>
    <dbReference type="NCBI Taxonomy" id="1678728"/>
    <lineage>
        <taxon>Bacteria</taxon>
        <taxon>Pseudomonadati</taxon>
        <taxon>Bacteroidota</taxon>
        <taxon>Flavobacteriia</taxon>
        <taxon>Flavobacteriales</taxon>
        <taxon>Flavobacteriaceae</taxon>
        <taxon>Flavobacterium</taxon>
    </lineage>
</organism>
<dbReference type="Proteomes" id="UP000244677">
    <property type="component" value="Chromosome"/>
</dbReference>
<evidence type="ECO:0000259" key="8">
    <source>
        <dbReference type="Pfam" id="PF02397"/>
    </source>
</evidence>
<sequence length="450" mass="52579">MAKKTGRYSGYIRPFSYCIDLLSINVLSFVLLPSVFHTLLHTVFISLAWVIIATNIGFYEVYRYTKVVAILNKLLKQFALFTILCFAFSGWYTKYSESQVILYFTIAAISLVALIKLFIYYFLRKFRVLFGGNFRQVVIVGNGKSVDQLQEFFNDNPDYGYKLVRVFDFKVEKEEQINEYFSFVLSTQIDEIYCSLADLNSNQINEFIDFTDNNLKILKFLPDTKEVFSRNLSYDYYDYIPVISMRNIPLDETINKILKRTFDIIFSLLVILGVLSWLIPILALFIKVETKGPVFFKQKRNGLNYKEFYCYKFRSMEPNALADLHQVTKGDTRITKVGRFIRKTSIDELPQFFNVLLGEMSVVGPRPHMVSHTEMYARSIDKFMVRHFIKPGITGLAQTKGFRGEVENDKDIIFRVKYDIFYLENWSILLDLKIVFLTLYNAIKGEAKAY</sequence>
<reference evidence="9 10" key="1">
    <citation type="submission" date="2017-04" db="EMBL/GenBank/DDBJ databases">
        <title>Complete genome sequence of Flavobacterium kingsejong AJ004.</title>
        <authorList>
            <person name="Lee P.C."/>
        </authorList>
    </citation>
    <scope>NUCLEOTIDE SEQUENCE [LARGE SCALE GENOMIC DNA]</scope>
    <source>
        <strain evidence="9 10">AJ004</strain>
    </source>
</reference>
<evidence type="ECO:0000313" key="10">
    <source>
        <dbReference type="Proteomes" id="UP000244677"/>
    </source>
</evidence>
<comment type="subcellular location">
    <subcellularLocation>
        <location evidence="1">Membrane</location>
        <topology evidence="1">Multi-pass membrane protein</topology>
    </subcellularLocation>
</comment>
<evidence type="ECO:0000313" key="9">
    <source>
        <dbReference type="EMBL" id="AWG24569.1"/>
    </source>
</evidence>
<dbReference type="NCBIfam" id="TIGR03023">
    <property type="entry name" value="WcaJ_sugtrans"/>
    <property type="match status" value="1"/>
</dbReference>
<feature type="transmembrane region" description="Helical" evidence="7">
    <location>
        <begin position="100"/>
        <end position="123"/>
    </location>
</feature>
<name>A0A2S1LLG9_9FLAO</name>
<evidence type="ECO:0000256" key="7">
    <source>
        <dbReference type="SAM" id="Phobius"/>
    </source>
</evidence>
<comment type="similarity">
    <text evidence="2">Belongs to the bacterial sugar transferase family.</text>
</comment>
<evidence type="ECO:0000256" key="1">
    <source>
        <dbReference type="ARBA" id="ARBA00004141"/>
    </source>
</evidence>
<keyword evidence="5 7" id="KW-1133">Transmembrane helix</keyword>
<proteinExistence type="inferred from homology"/>
<keyword evidence="6 7" id="KW-0472">Membrane</keyword>
<dbReference type="GO" id="GO:0016780">
    <property type="term" value="F:phosphotransferase activity, for other substituted phosphate groups"/>
    <property type="evidence" value="ECO:0007669"/>
    <property type="project" value="TreeGrafter"/>
</dbReference>